<evidence type="ECO:0000256" key="6">
    <source>
        <dbReference type="SAM" id="Phobius"/>
    </source>
</evidence>
<evidence type="ECO:0000256" key="3">
    <source>
        <dbReference type="ARBA" id="ARBA00022692"/>
    </source>
</evidence>
<comment type="subcellular location">
    <subcellularLocation>
        <location evidence="1">Cell membrane</location>
        <topology evidence="1">Multi-pass membrane protein</topology>
    </subcellularLocation>
</comment>
<evidence type="ECO:0000256" key="4">
    <source>
        <dbReference type="ARBA" id="ARBA00022989"/>
    </source>
</evidence>
<evidence type="ECO:0000256" key="2">
    <source>
        <dbReference type="ARBA" id="ARBA00022475"/>
    </source>
</evidence>
<evidence type="ECO:0000313" key="8">
    <source>
        <dbReference type="EMBL" id="PQO27663.1"/>
    </source>
</evidence>
<feature type="transmembrane region" description="Helical" evidence="6">
    <location>
        <begin position="83"/>
        <end position="112"/>
    </location>
</feature>
<accession>A0A2S8F6A1</accession>
<dbReference type="PANTHER" id="PTHR36506:SF1">
    <property type="entry name" value="PREFLAGELLIN PEPTIDASE"/>
    <property type="match status" value="1"/>
</dbReference>
<dbReference type="OrthoDB" id="284133at2"/>
<dbReference type="PANTHER" id="PTHR36506">
    <property type="entry name" value="PREFLAGELLIN PEPTIDASE"/>
    <property type="match status" value="1"/>
</dbReference>
<sequence length="144" mass="15351">MDWTILVPLSVLAIATICDLRTREIPDWLSIALLVWGLLAKLAGWTELPWMALAMGFGLGLAVTLPFFWLGGLGGGDVKLITALGWVIGPVGLLITLLAMALTGGVLALIATLRGQKDYAYVPAILAGLMACGLCEWLYKIDLV</sequence>
<evidence type="ECO:0000313" key="9">
    <source>
        <dbReference type="Proteomes" id="UP000240009"/>
    </source>
</evidence>
<organism evidence="8 9">
    <name type="scientific">Blastopirellula marina</name>
    <dbReference type="NCBI Taxonomy" id="124"/>
    <lineage>
        <taxon>Bacteria</taxon>
        <taxon>Pseudomonadati</taxon>
        <taxon>Planctomycetota</taxon>
        <taxon>Planctomycetia</taxon>
        <taxon>Pirellulales</taxon>
        <taxon>Pirellulaceae</taxon>
        <taxon>Blastopirellula</taxon>
    </lineage>
</organism>
<feature type="transmembrane region" description="Helical" evidence="6">
    <location>
        <begin position="119"/>
        <end position="139"/>
    </location>
</feature>
<keyword evidence="3 6" id="KW-0812">Transmembrane</keyword>
<dbReference type="InterPro" id="IPR000045">
    <property type="entry name" value="Prepilin_IV_endopep_pep"/>
</dbReference>
<keyword evidence="5 6" id="KW-0472">Membrane</keyword>
<evidence type="ECO:0000256" key="1">
    <source>
        <dbReference type="ARBA" id="ARBA00004651"/>
    </source>
</evidence>
<gene>
    <name evidence="8" type="ORF">C5Y96_17255</name>
</gene>
<keyword evidence="4 6" id="KW-1133">Transmembrane helix</keyword>
<dbReference type="EMBL" id="PUIA01000057">
    <property type="protein sequence ID" value="PQO27663.1"/>
    <property type="molecule type" value="Genomic_DNA"/>
</dbReference>
<protein>
    <recommendedName>
        <fullName evidence="7">Prepilin type IV endopeptidase peptidase domain-containing protein</fullName>
    </recommendedName>
</protein>
<dbReference type="Pfam" id="PF01478">
    <property type="entry name" value="Peptidase_A24"/>
    <property type="match status" value="1"/>
</dbReference>
<dbReference type="AlphaFoldDB" id="A0A2S8F6A1"/>
<dbReference type="Gene3D" id="1.20.120.1220">
    <property type="match status" value="1"/>
</dbReference>
<proteinExistence type="predicted"/>
<evidence type="ECO:0000256" key="5">
    <source>
        <dbReference type="ARBA" id="ARBA00023136"/>
    </source>
</evidence>
<evidence type="ECO:0000259" key="7">
    <source>
        <dbReference type="Pfam" id="PF01478"/>
    </source>
</evidence>
<name>A0A2S8F6A1_9BACT</name>
<reference evidence="8 9" key="1">
    <citation type="submission" date="2018-02" db="EMBL/GenBank/DDBJ databases">
        <title>Comparative genomes isolates from brazilian mangrove.</title>
        <authorList>
            <person name="Araujo J.E."/>
            <person name="Taketani R.G."/>
            <person name="Silva M.C.P."/>
            <person name="Loureco M.V."/>
            <person name="Andreote F.D."/>
        </authorList>
    </citation>
    <scope>NUCLEOTIDE SEQUENCE [LARGE SCALE GENOMIC DNA]</scope>
    <source>
        <strain evidence="8 9">HEX-2 MGV</strain>
    </source>
</reference>
<comment type="caution">
    <text evidence="8">The sequence shown here is derived from an EMBL/GenBank/DDBJ whole genome shotgun (WGS) entry which is preliminary data.</text>
</comment>
<feature type="domain" description="Prepilin type IV endopeptidase peptidase" evidence="7">
    <location>
        <begin position="9"/>
        <end position="109"/>
    </location>
</feature>
<dbReference type="GO" id="GO:0005886">
    <property type="term" value="C:plasma membrane"/>
    <property type="evidence" value="ECO:0007669"/>
    <property type="project" value="UniProtKB-SubCell"/>
</dbReference>
<dbReference type="Proteomes" id="UP000240009">
    <property type="component" value="Unassembled WGS sequence"/>
</dbReference>
<dbReference type="GO" id="GO:0004190">
    <property type="term" value="F:aspartic-type endopeptidase activity"/>
    <property type="evidence" value="ECO:0007669"/>
    <property type="project" value="InterPro"/>
</dbReference>
<keyword evidence="2" id="KW-1003">Cell membrane</keyword>
<dbReference type="InterPro" id="IPR052218">
    <property type="entry name" value="Preflagellin_Peptidase"/>
</dbReference>
<feature type="transmembrane region" description="Helical" evidence="6">
    <location>
        <begin position="50"/>
        <end position="71"/>
    </location>
</feature>